<keyword evidence="3" id="KW-1185">Reference proteome</keyword>
<comment type="caution">
    <text evidence="2">The sequence shown here is derived from an EMBL/GenBank/DDBJ whole genome shotgun (WGS) entry which is preliminary data.</text>
</comment>
<feature type="region of interest" description="Disordered" evidence="1">
    <location>
        <begin position="1"/>
        <end position="20"/>
    </location>
</feature>
<evidence type="ECO:0000313" key="2">
    <source>
        <dbReference type="EMBL" id="KAH1168038.1"/>
    </source>
</evidence>
<accession>A0A9D3WVD4</accession>
<evidence type="ECO:0000256" key="1">
    <source>
        <dbReference type="SAM" id="MobiDB-lite"/>
    </source>
</evidence>
<gene>
    <name evidence="2" type="ORF">KIL84_003521</name>
</gene>
<dbReference type="AlphaFoldDB" id="A0A9D3WVD4"/>
<protein>
    <submittedName>
        <fullName evidence="2">Uncharacterized protein</fullName>
    </submittedName>
</protein>
<proteinExistence type="predicted"/>
<organism evidence="2 3">
    <name type="scientific">Mauremys mutica</name>
    <name type="common">yellowpond turtle</name>
    <dbReference type="NCBI Taxonomy" id="74926"/>
    <lineage>
        <taxon>Eukaryota</taxon>
        <taxon>Metazoa</taxon>
        <taxon>Chordata</taxon>
        <taxon>Craniata</taxon>
        <taxon>Vertebrata</taxon>
        <taxon>Euteleostomi</taxon>
        <taxon>Archelosauria</taxon>
        <taxon>Testudinata</taxon>
        <taxon>Testudines</taxon>
        <taxon>Cryptodira</taxon>
        <taxon>Durocryptodira</taxon>
        <taxon>Testudinoidea</taxon>
        <taxon>Geoemydidae</taxon>
        <taxon>Geoemydinae</taxon>
        <taxon>Mauremys</taxon>
    </lineage>
</organism>
<sequence length="110" mass="12411">MIEQVKGLNGGSQQNSKGLYLGQSKGSYNSTQHTVDTQKQGLSHEPLAYKKAVKTLFPPSPILFLARLFKIVMKTLFYFKYINIPLPNIPVCTVGIQLIMEVHKYLNLLE</sequence>
<reference evidence="2" key="1">
    <citation type="submission" date="2021-09" db="EMBL/GenBank/DDBJ databases">
        <title>The genome of Mauremys mutica provides insights into the evolution of semi-aquatic lifestyle.</title>
        <authorList>
            <person name="Gong S."/>
            <person name="Gao Y."/>
        </authorList>
    </citation>
    <scope>NUCLEOTIDE SEQUENCE</scope>
    <source>
        <strain evidence="2">MM-2020</strain>
        <tissue evidence="2">Muscle</tissue>
    </source>
</reference>
<dbReference type="Proteomes" id="UP000827986">
    <property type="component" value="Unassembled WGS sequence"/>
</dbReference>
<name>A0A9D3WVD4_9SAUR</name>
<evidence type="ECO:0000313" key="3">
    <source>
        <dbReference type="Proteomes" id="UP000827986"/>
    </source>
</evidence>
<dbReference type="EMBL" id="JAHDVG010000486">
    <property type="protein sequence ID" value="KAH1168038.1"/>
    <property type="molecule type" value="Genomic_DNA"/>
</dbReference>